<feature type="region of interest" description="Disordered" evidence="8">
    <location>
        <begin position="1053"/>
        <end position="1116"/>
    </location>
</feature>
<keyword evidence="6" id="KW-0653">Protein transport</keyword>
<dbReference type="GeneID" id="14921854"/>
<dbReference type="AlphaFoldDB" id="L8H960"/>
<dbReference type="Pfam" id="PF03810">
    <property type="entry name" value="IBN_N"/>
    <property type="match status" value="1"/>
</dbReference>
<dbReference type="OMA" id="ANACGCV"/>
<dbReference type="InterPro" id="IPR057600">
    <property type="entry name" value="TORTIFOLIA1/SINE1-2_N"/>
</dbReference>
<keyword evidence="7" id="KW-0539">Nucleus</keyword>
<dbReference type="RefSeq" id="XP_004344724.1">
    <property type="nucleotide sequence ID" value="XM_004344674.1"/>
</dbReference>
<dbReference type="InterPro" id="IPR040122">
    <property type="entry name" value="Importin_beta"/>
</dbReference>
<dbReference type="GO" id="GO:0006606">
    <property type="term" value="P:protein import into nucleus"/>
    <property type="evidence" value="ECO:0007669"/>
    <property type="project" value="InterPro"/>
</dbReference>
<keyword evidence="3" id="KW-0813">Transport</keyword>
<dbReference type="SUPFAM" id="SSF48371">
    <property type="entry name" value="ARM repeat"/>
    <property type="match status" value="2"/>
</dbReference>
<protein>
    <submittedName>
        <fullName evidence="10">HEAT repeat domain containing protein</fullName>
    </submittedName>
</protein>
<evidence type="ECO:0000256" key="3">
    <source>
        <dbReference type="ARBA" id="ARBA00022448"/>
    </source>
</evidence>
<dbReference type="Proteomes" id="UP000011083">
    <property type="component" value="Unassembled WGS sequence"/>
</dbReference>
<evidence type="ECO:0000256" key="8">
    <source>
        <dbReference type="SAM" id="MobiDB-lite"/>
    </source>
</evidence>
<evidence type="ECO:0000256" key="2">
    <source>
        <dbReference type="ARBA" id="ARBA00004496"/>
    </source>
</evidence>
<dbReference type="InterPro" id="IPR011989">
    <property type="entry name" value="ARM-like"/>
</dbReference>
<proteinExistence type="predicted"/>
<keyword evidence="5" id="KW-0677">Repeat</keyword>
<feature type="compositionally biased region" description="Basic and acidic residues" evidence="8">
    <location>
        <begin position="1057"/>
        <end position="1071"/>
    </location>
</feature>
<evidence type="ECO:0000256" key="6">
    <source>
        <dbReference type="ARBA" id="ARBA00022927"/>
    </source>
</evidence>
<dbReference type="PANTHER" id="PTHR10527">
    <property type="entry name" value="IMPORTIN BETA"/>
    <property type="match status" value="1"/>
</dbReference>
<sequence length="1116" mass="123787">MAASVTPSLIAEYEHLLGQMMIPNTEVVRAAGAELENRLKTSAAAIALLQLIINHPQIQIRHLAGIILRMKAVSLWAKMDAEAQKLMKDSLLQALVREPQKPVRNGIADVVGIVARITVPSNAWPELLDFLFQCTNSQNVEHREVGMKLFDSLTDNIGDILRPHTKTLYNIFARGLTDSDNNVRVASLKCVNASPSPDAFGFVLHLVFTLYAAHHRAVGSLVDWVTTDEEIKAFGDLLPSMLHILSHCLQNGLYDESTCAFEIFNELIESPLPVVVPHIVTLTRAMLEIGANRSIDLSVREMALTVVQWITSYKSKALTQNQLLIPSLQVAFAMCNEFSEEEEDDDDDDDDGMYLPAHEFGAQMIDHFSLTLSAKKIFPPCIEFVKHFLQSSKPNERRAALTVLTVLAEGCADAMSENLAPLLEFVYRGFSDPSQKVREAACICIGQFAAHLVPDIIDYHEKVLPMLIQCLQDTNREIIVKACYALESFVGPLDEQVLPYLDALTTRLLELLGSADIEVREMVLPALSALAEAADRAFLPYYPKTMELVQAMMNLDKNEHLSLRCRATECAGILATAAGKEVFQPVAELLVHLACEGMKLEDCELREYTHGFFANVAECLGSDFKKYLPLAVPLASASCLSDEGLVFYKVSLPQLLWYSWNVVLKTGVYRTYLQETGEDIAGITEDSEFAQTNVGAPEAYFDEKSSATRALGEFAKHTGADFMPYLPKTMEVLVEMSKFGFTDVRKNAIGSLTEFVEATHKAFPPAQPIQMGVSASQQPPLPEQTRHVLETTLKILIHAMGHDEDKTVVSRACSAYGVVAKLVGPPGIESTFPKAAAALEAVVKGRATCHKVEQEEFEDEDVAEEREVAFIDNVADCLMDVASVYGPYWEPYFKKLLPSLMDYLERSPDFTVVIVGLLAETSKALKQAVIPYLKQFLQIALKALGHDEDQIKRNAAYMCGALCQSAGAESVQYYQEILRRLVPLFASTEPALSDNACGAAARMILNSPESVPLEHVLPLMYKALPIKVDFEESENVYNSIFFLFSTNHKVIGGGHHRGGDQRHLLQHRRDSQPQPDPPPGPGGTNENVERQDHPHRRRAVQIRALPEVLHRLRPHE</sequence>
<dbReference type="OrthoDB" id="7862313at2759"/>
<reference evidence="10 11" key="1">
    <citation type="journal article" date="2013" name="Genome Biol.">
        <title>Genome of Acanthamoeba castellanii highlights extensive lateral gene transfer and early evolution of tyrosine kinase signaling.</title>
        <authorList>
            <person name="Clarke M."/>
            <person name="Lohan A.J."/>
            <person name="Liu B."/>
            <person name="Lagkouvardos I."/>
            <person name="Roy S."/>
            <person name="Zafar N."/>
            <person name="Bertelli C."/>
            <person name="Schilde C."/>
            <person name="Kianianmomeni A."/>
            <person name="Burglin T.R."/>
            <person name="Frech C."/>
            <person name="Turcotte B."/>
            <person name="Kopec K.O."/>
            <person name="Synnott J.M."/>
            <person name="Choo C."/>
            <person name="Paponov I."/>
            <person name="Finkler A."/>
            <person name="Soon Heng Tan C."/>
            <person name="Hutchins A.P."/>
            <person name="Weinmeier T."/>
            <person name="Rattei T."/>
            <person name="Chu J.S."/>
            <person name="Gimenez G."/>
            <person name="Irimia M."/>
            <person name="Rigden D.J."/>
            <person name="Fitzpatrick D.A."/>
            <person name="Lorenzo-Morales J."/>
            <person name="Bateman A."/>
            <person name="Chiu C.H."/>
            <person name="Tang P."/>
            <person name="Hegemann P."/>
            <person name="Fromm H."/>
            <person name="Raoult D."/>
            <person name="Greub G."/>
            <person name="Miranda-Saavedra D."/>
            <person name="Chen N."/>
            <person name="Nash P."/>
            <person name="Ginger M.L."/>
            <person name="Horn M."/>
            <person name="Schaap P."/>
            <person name="Caler L."/>
            <person name="Loftus B."/>
        </authorList>
    </citation>
    <scope>NUCLEOTIDE SEQUENCE [LARGE SCALE GENOMIC DNA]</scope>
    <source>
        <strain evidence="10 11">Neff</strain>
    </source>
</reference>
<evidence type="ECO:0000259" key="9">
    <source>
        <dbReference type="PROSITE" id="PS50166"/>
    </source>
</evidence>
<comment type="subcellular location">
    <subcellularLocation>
        <location evidence="2">Cytoplasm</location>
    </subcellularLocation>
    <subcellularLocation>
        <location evidence="1">Nucleus</location>
    </subcellularLocation>
</comment>
<gene>
    <name evidence="10" type="ORF">ACA1_279630</name>
</gene>
<organism evidence="10 11">
    <name type="scientific">Acanthamoeba castellanii (strain ATCC 30010 / Neff)</name>
    <dbReference type="NCBI Taxonomy" id="1257118"/>
    <lineage>
        <taxon>Eukaryota</taxon>
        <taxon>Amoebozoa</taxon>
        <taxon>Discosea</taxon>
        <taxon>Longamoebia</taxon>
        <taxon>Centramoebida</taxon>
        <taxon>Acanthamoebidae</taxon>
        <taxon>Acanthamoeba</taxon>
    </lineage>
</organism>
<name>L8H960_ACACF</name>
<dbReference type="VEuPathDB" id="AmoebaDB:ACA1_279630"/>
<keyword evidence="11" id="KW-1185">Reference proteome</keyword>
<dbReference type="GO" id="GO:0005737">
    <property type="term" value="C:cytoplasm"/>
    <property type="evidence" value="ECO:0007669"/>
    <property type="project" value="UniProtKB-SubCell"/>
</dbReference>
<accession>L8H960</accession>
<evidence type="ECO:0000256" key="1">
    <source>
        <dbReference type="ARBA" id="ARBA00004123"/>
    </source>
</evidence>
<dbReference type="InterPro" id="IPR057546">
    <property type="entry name" value="HEAT_GCN1"/>
</dbReference>
<dbReference type="InterPro" id="IPR016024">
    <property type="entry name" value="ARM-type_fold"/>
</dbReference>
<dbReference type="Pfam" id="PF24714">
    <property type="entry name" value="TOR1L1_N"/>
    <property type="match status" value="1"/>
</dbReference>
<dbReference type="Pfam" id="PF23271">
    <property type="entry name" value="HEAT_GCN1"/>
    <property type="match status" value="1"/>
</dbReference>
<feature type="domain" description="Importin N-terminal" evidence="9">
    <location>
        <begin position="31"/>
        <end position="97"/>
    </location>
</feature>
<dbReference type="PROSITE" id="PS50166">
    <property type="entry name" value="IMPORTIN_B_NT"/>
    <property type="match status" value="1"/>
</dbReference>
<dbReference type="EMBL" id="KB007908">
    <property type="protein sequence ID" value="ELR20981.1"/>
    <property type="molecule type" value="Genomic_DNA"/>
</dbReference>
<dbReference type="InterPro" id="IPR001494">
    <property type="entry name" value="Importin-beta_N"/>
</dbReference>
<dbReference type="GO" id="GO:0031267">
    <property type="term" value="F:small GTPase binding"/>
    <property type="evidence" value="ECO:0007669"/>
    <property type="project" value="InterPro"/>
</dbReference>
<evidence type="ECO:0000256" key="7">
    <source>
        <dbReference type="ARBA" id="ARBA00023242"/>
    </source>
</evidence>
<evidence type="ECO:0000256" key="5">
    <source>
        <dbReference type="ARBA" id="ARBA00022737"/>
    </source>
</evidence>
<keyword evidence="4" id="KW-0963">Cytoplasm</keyword>
<evidence type="ECO:0000313" key="11">
    <source>
        <dbReference type="Proteomes" id="UP000011083"/>
    </source>
</evidence>
<dbReference type="InterPro" id="IPR057672">
    <property type="entry name" value="TPR_IPO4/5"/>
</dbReference>
<dbReference type="Gene3D" id="1.25.10.10">
    <property type="entry name" value="Leucine-rich Repeat Variant"/>
    <property type="match status" value="1"/>
</dbReference>
<dbReference type="KEGG" id="acan:ACA1_279630"/>
<dbReference type="Pfam" id="PF25780">
    <property type="entry name" value="TPR_IPO5"/>
    <property type="match status" value="1"/>
</dbReference>
<evidence type="ECO:0000313" key="10">
    <source>
        <dbReference type="EMBL" id="ELR20981.1"/>
    </source>
</evidence>
<evidence type="ECO:0000256" key="4">
    <source>
        <dbReference type="ARBA" id="ARBA00022490"/>
    </source>
</evidence>
<dbReference type="STRING" id="1257118.L8H960"/>